<dbReference type="HOGENOM" id="CLU_2484960_0_0_1"/>
<evidence type="ECO:0000313" key="2">
    <source>
        <dbReference type="EMBL" id="CAZ82872.1"/>
    </source>
</evidence>
<organism evidence="2 3">
    <name type="scientific">Tuber melanosporum (strain Mel28)</name>
    <name type="common">Perigord black truffle</name>
    <dbReference type="NCBI Taxonomy" id="656061"/>
    <lineage>
        <taxon>Eukaryota</taxon>
        <taxon>Fungi</taxon>
        <taxon>Dikarya</taxon>
        <taxon>Ascomycota</taxon>
        <taxon>Pezizomycotina</taxon>
        <taxon>Pezizomycetes</taxon>
        <taxon>Pezizales</taxon>
        <taxon>Tuberaceae</taxon>
        <taxon>Tuber</taxon>
    </lineage>
</organism>
<dbReference type="EMBL" id="FN430174">
    <property type="protein sequence ID" value="CAZ82872.1"/>
    <property type="molecule type" value="Genomic_DNA"/>
</dbReference>
<feature type="compositionally biased region" description="Acidic residues" evidence="1">
    <location>
        <begin position="60"/>
        <end position="70"/>
    </location>
</feature>
<gene>
    <name evidence="2" type="ORF">GSTUM_00001270001</name>
</gene>
<dbReference type="InParanoid" id="D5GEC9"/>
<protein>
    <submittedName>
        <fullName evidence="2">(Perigord truffle) hypothetical protein</fullName>
    </submittedName>
</protein>
<dbReference type="Proteomes" id="UP000006911">
    <property type="component" value="Unassembled WGS sequence"/>
</dbReference>
<evidence type="ECO:0000256" key="1">
    <source>
        <dbReference type="SAM" id="MobiDB-lite"/>
    </source>
</evidence>
<reference evidence="2 3" key="1">
    <citation type="journal article" date="2010" name="Nature">
        <title>Perigord black truffle genome uncovers evolutionary origins and mechanisms of symbiosis.</title>
        <authorList>
            <person name="Martin F."/>
            <person name="Kohler A."/>
            <person name="Murat C."/>
            <person name="Balestrini R."/>
            <person name="Coutinho P.M."/>
            <person name="Jaillon O."/>
            <person name="Montanini B."/>
            <person name="Morin E."/>
            <person name="Noel B."/>
            <person name="Percudani R."/>
            <person name="Porcel B."/>
            <person name="Rubini A."/>
            <person name="Amicucci A."/>
            <person name="Amselem J."/>
            <person name="Anthouard V."/>
            <person name="Arcioni S."/>
            <person name="Artiguenave F."/>
            <person name="Aury J.M."/>
            <person name="Ballario P."/>
            <person name="Bolchi A."/>
            <person name="Brenna A."/>
            <person name="Brun A."/>
            <person name="Buee M."/>
            <person name="Cantarel B."/>
            <person name="Chevalier G."/>
            <person name="Couloux A."/>
            <person name="Da Silva C."/>
            <person name="Denoeud F."/>
            <person name="Duplessis S."/>
            <person name="Ghignone S."/>
            <person name="Hilselberger B."/>
            <person name="Iotti M."/>
            <person name="Marcais B."/>
            <person name="Mello A."/>
            <person name="Miranda M."/>
            <person name="Pacioni G."/>
            <person name="Quesneville H."/>
            <person name="Riccioni C."/>
            <person name="Ruotolo R."/>
            <person name="Splivallo R."/>
            <person name="Stocchi V."/>
            <person name="Tisserant E."/>
            <person name="Viscomi A.R."/>
            <person name="Zambonelli A."/>
            <person name="Zampieri E."/>
            <person name="Henrissat B."/>
            <person name="Lebrun M.H."/>
            <person name="Paolocci F."/>
            <person name="Bonfante P."/>
            <person name="Ottonello S."/>
            <person name="Wincker P."/>
        </authorList>
    </citation>
    <scope>NUCLEOTIDE SEQUENCE [LARGE SCALE GENOMIC DNA]</scope>
    <source>
        <strain evidence="2 3">Mel28</strain>
    </source>
</reference>
<name>D5GEC9_TUBMM</name>
<feature type="region of interest" description="Disordered" evidence="1">
    <location>
        <begin position="1"/>
        <end position="26"/>
    </location>
</feature>
<dbReference type="KEGG" id="tml:GSTUM_00001270001"/>
<dbReference type="RefSeq" id="XP_002838681.1">
    <property type="nucleotide sequence ID" value="XM_002838635.1"/>
</dbReference>
<proteinExistence type="predicted"/>
<feature type="region of interest" description="Disordered" evidence="1">
    <location>
        <begin position="49"/>
        <end position="87"/>
    </location>
</feature>
<dbReference type="GeneID" id="9185528"/>
<keyword evidence="3" id="KW-1185">Reference proteome</keyword>
<feature type="compositionally biased region" description="Low complexity" evidence="1">
    <location>
        <begin position="7"/>
        <end position="17"/>
    </location>
</feature>
<dbReference type="AlphaFoldDB" id="D5GEC9"/>
<sequence>MRPTNTKLFSSPSFPASAKKKNSKMRAIRHTLRKLKVLLHLRHGKKTAIPRIVLTPPSESESDREEDDGEGSVGSRLDLRLGQGSGD</sequence>
<evidence type="ECO:0000313" key="3">
    <source>
        <dbReference type="Proteomes" id="UP000006911"/>
    </source>
</evidence>
<accession>D5GEC9</accession>